<sequence>MKYFLKSLVFFAVCFSAIAQSGTLVIESWREDGDIWNNKIIPAFTAQYPNIKVEYKHTVATEYNDQLNQRLKGGNAGDIITCRPFDDSLKLYQAGHLEDLTDVDGMENFPSFAQSAWQTDDGAVTFCLPLASVIHGFFYNKAIFSELGLQEPKTVAEFFVVLEKVQGQGKYLPIAMGTKDKWEAATMGFQNIGPNYWKGEDGRFALISGEGKLSSAEYVAVLEQLARWGQFMGEHQARGYVEAIKIFADGKAAIYPAGSWDISAFNNKIELGVFRPPVSNSGDDCFISDHTDIGIGVNVNSKNKEEAMTFIRWMASEEFAGIFTNALPGFFSLSNHFIDVQDETAKKMIAWREECDSTIRNSYQILNRGKPSLELEIWETSVGVIGGTMQPQDAANRLQTGLEGWYKPE</sequence>
<dbReference type="PANTHER" id="PTHR43649">
    <property type="entry name" value="ARABINOSE-BINDING PROTEIN-RELATED"/>
    <property type="match status" value="1"/>
</dbReference>
<dbReference type="InterPro" id="IPR006061">
    <property type="entry name" value="SBP_1_CS"/>
</dbReference>
<keyword evidence="4 7" id="KW-0732">Signal</keyword>
<accession>A0ABM9A195</accession>
<organism evidence="8 9">
    <name type="scientific">Vibrio marisflavi CECT 7928</name>
    <dbReference type="NCBI Taxonomy" id="634439"/>
    <lineage>
        <taxon>Bacteria</taxon>
        <taxon>Pseudomonadati</taxon>
        <taxon>Pseudomonadota</taxon>
        <taxon>Gammaproteobacteria</taxon>
        <taxon>Vibrionales</taxon>
        <taxon>Vibrionaceae</taxon>
        <taxon>Vibrio</taxon>
    </lineage>
</organism>
<keyword evidence="9" id="KW-1185">Reference proteome</keyword>
<comment type="subcellular location">
    <subcellularLocation>
        <location evidence="1">Periplasm</location>
    </subcellularLocation>
</comment>
<protein>
    <recommendedName>
        <fullName evidence="6">Probable sugar-binding periplasmic protein</fullName>
    </recommendedName>
</protein>
<dbReference type="RefSeq" id="WP_237360416.1">
    <property type="nucleotide sequence ID" value="NZ_CAKLDM010000001.1"/>
</dbReference>
<dbReference type="Pfam" id="PF01547">
    <property type="entry name" value="SBP_bac_1"/>
    <property type="match status" value="1"/>
</dbReference>
<comment type="similarity">
    <text evidence="2">Belongs to the bacterial solute-binding protein 1 family.</text>
</comment>
<evidence type="ECO:0000256" key="6">
    <source>
        <dbReference type="ARBA" id="ARBA00049753"/>
    </source>
</evidence>
<dbReference type="SUPFAM" id="SSF53850">
    <property type="entry name" value="Periplasmic binding protein-like II"/>
    <property type="match status" value="1"/>
</dbReference>
<dbReference type="InterPro" id="IPR006059">
    <property type="entry name" value="SBP"/>
</dbReference>
<gene>
    <name evidence="8" type="ORF">VMF7928_01052</name>
</gene>
<comment type="function">
    <text evidence="5">Part of a binding-protein-dependent transport system for a sugar.</text>
</comment>
<dbReference type="PANTHER" id="PTHR43649:SF28">
    <property type="entry name" value="BINDING PROTEIN COMPONENT OF ABC SUGAR TRANSPORTER-RELATED"/>
    <property type="match status" value="1"/>
</dbReference>
<feature type="chain" id="PRO_5046726670" description="Probable sugar-binding periplasmic protein" evidence="7">
    <location>
        <begin position="22"/>
        <end position="409"/>
    </location>
</feature>
<dbReference type="PROSITE" id="PS01037">
    <property type="entry name" value="SBP_BACTERIAL_1"/>
    <property type="match status" value="1"/>
</dbReference>
<evidence type="ECO:0000256" key="3">
    <source>
        <dbReference type="ARBA" id="ARBA00022448"/>
    </source>
</evidence>
<reference evidence="8" key="1">
    <citation type="submission" date="2021-11" db="EMBL/GenBank/DDBJ databases">
        <authorList>
            <person name="Rodrigo-Torres L."/>
            <person name="Arahal R. D."/>
            <person name="Lucena T."/>
        </authorList>
    </citation>
    <scope>NUCLEOTIDE SEQUENCE</scope>
    <source>
        <strain evidence="8">CECT 7928</strain>
    </source>
</reference>
<evidence type="ECO:0000256" key="7">
    <source>
        <dbReference type="SAM" id="SignalP"/>
    </source>
</evidence>
<name>A0ABM9A195_9VIBR</name>
<evidence type="ECO:0000256" key="1">
    <source>
        <dbReference type="ARBA" id="ARBA00004418"/>
    </source>
</evidence>
<evidence type="ECO:0000256" key="2">
    <source>
        <dbReference type="ARBA" id="ARBA00008520"/>
    </source>
</evidence>
<evidence type="ECO:0000256" key="4">
    <source>
        <dbReference type="ARBA" id="ARBA00022729"/>
    </source>
</evidence>
<dbReference type="EMBL" id="CAKLDM010000001">
    <property type="protein sequence ID" value="CAH0537323.1"/>
    <property type="molecule type" value="Genomic_DNA"/>
</dbReference>
<dbReference type="Proteomes" id="UP000838748">
    <property type="component" value="Unassembled WGS sequence"/>
</dbReference>
<keyword evidence="3" id="KW-0813">Transport</keyword>
<feature type="signal peptide" evidence="7">
    <location>
        <begin position="1"/>
        <end position="21"/>
    </location>
</feature>
<proteinExistence type="inferred from homology"/>
<dbReference type="Gene3D" id="3.40.190.10">
    <property type="entry name" value="Periplasmic binding protein-like II"/>
    <property type="match status" value="2"/>
</dbReference>
<comment type="caution">
    <text evidence="8">The sequence shown here is derived from an EMBL/GenBank/DDBJ whole genome shotgun (WGS) entry which is preliminary data.</text>
</comment>
<evidence type="ECO:0000313" key="9">
    <source>
        <dbReference type="Proteomes" id="UP000838748"/>
    </source>
</evidence>
<evidence type="ECO:0000313" key="8">
    <source>
        <dbReference type="EMBL" id="CAH0537323.1"/>
    </source>
</evidence>
<dbReference type="InterPro" id="IPR050490">
    <property type="entry name" value="Bact_solute-bd_prot1"/>
</dbReference>
<evidence type="ECO:0000256" key="5">
    <source>
        <dbReference type="ARBA" id="ARBA00049629"/>
    </source>
</evidence>